<dbReference type="Proteomes" id="UP000812844">
    <property type="component" value="Unassembled WGS sequence"/>
</dbReference>
<evidence type="ECO:0000256" key="1">
    <source>
        <dbReference type="ARBA" id="ARBA00022857"/>
    </source>
</evidence>
<keyword evidence="2" id="KW-0560">Oxidoreductase</keyword>
<reference evidence="4 5" key="1">
    <citation type="submission" date="2021-05" db="EMBL/GenBank/DDBJ databases">
        <title>Phylogenetic classification of ten novel species belonging to the genus Bifidobacterium comprising B. colchicus sp. nov., B. abeli sp. nov., B. bicoloris sp. nov., B. guerezis sp. nov., B. rosaliae sp. nov., B. santillanensis sp. nov., B. argentati sp. nov., B. amazzoni sp. nov., B. pluviali sp. nov., and B. pinnaculum sp. nov.</title>
        <authorList>
            <person name="Lugli G.A."/>
            <person name="Ruiz Garcia L."/>
            <person name="Margolles A."/>
            <person name="Ventura M."/>
        </authorList>
    </citation>
    <scope>NUCLEOTIDE SEQUENCE [LARGE SCALE GENOMIC DNA]</scope>
    <source>
        <strain evidence="4 5">6T3</strain>
    </source>
</reference>
<evidence type="ECO:0000313" key="4">
    <source>
        <dbReference type="EMBL" id="MBW3082436.1"/>
    </source>
</evidence>
<organism evidence="4 5">
    <name type="scientific">Bifidobacterium phasiani</name>
    <dbReference type="NCBI Taxonomy" id="2834431"/>
    <lineage>
        <taxon>Bacteria</taxon>
        <taxon>Bacillati</taxon>
        <taxon>Actinomycetota</taxon>
        <taxon>Actinomycetes</taxon>
        <taxon>Bifidobacteriales</taxon>
        <taxon>Bifidobacteriaceae</taxon>
        <taxon>Bifidobacterium</taxon>
    </lineage>
</organism>
<dbReference type="Pfam" id="PF01872">
    <property type="entry name" value="RibD_C"/>
    <property type="match status" value="1"/>
</dbReference>
<sequence>MADKPYVICHMMASVDGRIDCGMTIKLRGNDEYYATLDALDAPTRVSGRVTARTEMALSGEFRSEGEALGAAGFGRAAAADGYNIVVDTKGTLLWPDQSGNPMPLLVLTSEQVGKDYLAYLDERHISWIACGDGHIDLVRACEILADEFGVERMAVVGGGHINAGFLDAGLLNEVSVLIGPGIDGRGGMVSVFDGLPMDREPIALKLESVTPYDDGAVWLRYSL</sequence>
<dbReference type="InterPro" id="IPR050765">
    <property type="entry name" value="Riboflavin_Biosynth_HTPR"/>
</dbReference>
<dbReference type="PANTHER" id="PTHR38011">
    <property type="entry name" value="DIHYDROFOLATE REDUCTASE FAMILY PROTEIN (AFU_ORTHOLOGUE AFUA_8G06820)"/>
    <property type="match status" value="1"/>
</dbReference>
<dbReference type="PANTHER" id="PTHR38011:SF7">
    <property type="entry name" value="2,5-DIAMINO-6-RIBOSYLAMINO-4(3H)-PYRIMIDINONE 5'-PHOSPHATE REDUCTASE"/>
    <property type="match status" value="1"/>
</dbReference>
<evidence type="ECO:0000259" key="3">
    <source>
        <dbReference type="Pfam" id="PF01872"/>
    </source>
</evidence>
<keyword evidence="1" id="KW-0521">NADP</keyword>
<comment type="caution">
    <text evidence="4">The sequence shown here is derived from an EMBL/GenBank/DDBJ whole genome shotgun (WGS) entry which is preliminary data.</text>
</comment>
<keyword evidence="5" id="KW-1185">Reference proteome</keyword>
<evidence type="ECO:0000256" key="2">
    <source>
        <dbReference type="ARBA" id="ARBA00023002"/>
    </source>
</evidence>
<proteinExistence type="predicted"/>
<name>A0ABS6W7G4_9BIFI</name>
<evidence type="ECO:0000313" key="5">
    <source>
        <dbReference type="Proteomes" id="UP000812844"/>
    </source>
</evidence>
<dbReference type="EMBL" id="JAHBBD010000005">
    <property type="protein sequence ID" value="MBW3082436.1"/>
    <property type="molecule type" value="Genomic_DNA"/>
</dbReference>
<gene>
    <name evidence="4" type="ORF">KIH73_03420</name>
</gene>
<accession>A0ABS6W7G4</accession>
<dbReference type="InterPro" id="IPR002734">
    <property type="entry name" value="RibDG_C"/>
</dbReference>
<feature type="domain" description="Bacterial bifunctional deaminase-reductase C-terminal" evidence="3">
    <location>
        <begin position="5"/>
        <end position="217"/>
    </location>
</feature>
<dbReference type="RefSeq" id="WP_219080553.1">
    <property type="nucleotide sequence ID" value="NZ_JAHBBD010000005.1"/>
</dbReference>
<protein>
    <submittedName>
        <fullName evidence="4">Dihydrofolate reductase family protein</fullName>
    </submittedName>
</protein>